<dbReference type="KEGG" id="hro:HELRODRAFT_155472"/>
<dbReference type="EMBL" id="AMQM01008574">
    <property type="status" value="NOT_ANNOTATED_CDS"/>
    <property type="molecule type" value="Genomic_DNA"/>
</dbReference>
<keyword evidence="4" id="KW-1185">Reference proteome</keyword>
<reference evidence="4" key="1">
    <citation type="submission" date="2012-12" db="EMBL/GenBank/DDBJ databases">
        <authorList>
            <person name="Hellsten U."/>
            <person name="Grimwood J."/>
            <person name="Chapman J.A."/>
            <person name="Shapiro H."/>
            <person name="Aerts A."/>
            <person name="Otillar R.P."/>
            <person name="Terry A.Y."/>
            <person name="Boore J.L."/>
            <person name="Simakov O."/>
            <person name="Marletaz F."/>
            <person name="Cho S.-J."/>
            <person name="Edsinger-Gonzales E."/>
            <person name="Havlak P."/>
            <person name="Kuo D.-H."/>
            <person name="Larsson T."/>
            <person name="Lv J."/>
            <person name="Arendt D."/>
            <person name="Savage R."/>
            <person name="Osoegawa K."/>
            <person name="de Jong P."/>
            <person name="Lindberg D.R."/>
            <person name="Seaver E.C."/>
            <person name="Weisblat D.A."/>
            <person name="Putnam N.H."/>
            <person name="Grigoriev I.V."/>
            <person name="Rokhsar D.S."/>
        </authorList>
    </citation>
    <scope>NUCLEOTIDE SEQUENCE</scope>
</reference>
<dbReference type="EnsemblMetazoa" id="HelroT155472">
    <property type="protein sequence ID" value="HelroP155472"/>
    <property type="gene ID" value="HelroG155472"/>
</dbReference>
<evidence type="ECO:0000313" key="3">
    <source>
        <dbReference type="EnsemblMetazoa" id="HelroP155472"/>
    </source>
</evidence>
<accession>T1ELI5</accession>
<evidence type="ECO:0000313" key="2">
    <source>
        <dbReference type="EMBL" id="ESN89824.1"/>
    </source>
</evidence>
<dbReference type="AlphaFoldDB" id="T1ELI5"/>
<dbReference type="PANTHER" id="PTHR16537:SF1">
    <property type="entry name" value="PROTEIN ZNRD2"/>
    <property type="match status" value="1"/>
</dbReference>
<dbReference type="Proteomes" id="UP000015101">
    <property type="component" value="Unassembled WGS sequence"/>
</dbReference>
<dbReference type="EMBL" id="KB097798">
    <property type="protein sequence ID" value="ESN89824.1"/>
    <property type="molecule type" value="Genomic_DNA"/>
</dbReference>
<dbReference type="HOGENOM" id="CLU_926126_0_0_1"/>
<dbReference type="EMBL" id="AMQM01008576">
    <property type="status" value="NOT_ANNOTATED_CDS"/>
    <property type="molecule type" value="Genomic_DNA"/>
</dbReference>
<proteinExistence type="predicted"/>
<dbReference type="CTD" id="20197435"/>
<feature type="compositionally biased region" description="Low complexity" evidence="1">
    <location>
        <begin position="107"/>
        <end position="121"/>
    </location>
</feature>
<dbReference type="GeneID" id="20197435"/>
<gene>
    <name evidence="3" type="primary">20197435</name>
    <name evidence="2" type="ORF">HELRODRAFT_155472</name>
</gene>
<dbReference type="EMBL" id="AMQM01008575">
    <property type="status" value="NOT_ANNOTATED_CDS"/>
    <property type="molecule type" value="Genomic_DNA"/>
</dbReference>
<dbReference type="InterPro" id="IPR009563">
    <property type="entry name" value="SSSCA1"/>
</dbReference>
<protein>
    <recommendedName>
        <fullName evidence="5">Sjoegren syndrome/scleroderma autoantigen 1</fullName>
    </recommendedName>
</protein>
<feature type="region of interest" description="Disordered" evidence="1">
    <location>
        <begin position="88"/>
        <end position="128"/>
    </location>
</feature>
<name>T1ELI5_HELRO</name>
<reference evidence="2 4" key="2">
    <citation type="journal article" date="2013" name="Nature">
        <title>Insights into bilaterian evolution from three spiralian genomes.</title>
        <authorList>
            <person name="Simakov O."/>
            <person name="Marletaz F."/>
            <person name="Cho S.J."/>
            <person name="Edsinger-Gonzales E."/>
            <person name="Havlak P."/>
            <person name="Hellsten U."/>
            <person name="Kuo D.H."/>
            <person name="Larsson T."/>
            <person name="Lv J."/>
            <person name="Arendt D."/>
            <person name="Savage R."/>
            <person name="Osoegawa K."/>
            <person name="de Jong P."/>
            <person name="Grimwood J."/>
            <person name="Chapman J.A."/>
            <person name="Shapiro H."/>
            <person name="Aerts A."/>
            <person name="Otillar R.P."/>
            <person name="Terry A.Y."/>
            <person name="Boore J.L."/>
            <person name="Grigoriev I.V."/>
            <person name="Lindberg D.R."/>
            <person name="Seaver E.C."/>
            <person name="Weisblat D.A."/>
            <person name="Putnam N.H."/>
            <person name="Rokhsar D.S."/>
        </authorList>
    </citation>
    <scope>NUCLEOTIDE SEQUENCE</scope>
</reference>
<dbReference type="eggNOG" id="KOG4537">
    <property type="taxonomic scope" value="Eukaryota"/>
</dbReference>
<evidence type="ECO:0008006" key="5">
    <source>
        <dbReference type="Google" id="ProtNLM"/>
    </source>
</evidence>
<dbReference type="InterPro" id="IPR051888">
    <property type="entry name" value="UPF0148_domain"/>
</dbReference>
<dbReference type="OrthoDB" id="28939at2759"/>
<organism evidence="3 4">
    <name type="scientific">Helobdella robusta</name>
    <name type="common">Californian leech</name>
    <dbReference type="NCBI Taxonomy" id="6412"/>
    <lineage>
        <taxon>Eukaryota</taxon>
        <taxon>Metazoa</taxon>
        <taxon>Spiralia</taxon>
        <taxon>Lophotrochozoa</taxon>
        <taxon>Annelida</taxon>
        <taxon>Clitellata</taxon>
        <taxon>Hirudinea</taxon>
        <taxon>Rhynchobdellida</taxon>
        <taxon>Glossiphoniidae</taxon>
        <taxon>Helobdella</taxon>
    </lineage>
</organism>
<dbReference type="EMBL" id="AMQM01008577">
    <property type="status" value="NOT_ANNOTATED_CDS"/>
    <property type="molecule type" value="Genomic_DNA"/>
</dbReference>
<feature type="compositionally biased region" description="Basic and acidic residues" evidence="1">
    <location>
        <begin position="88"/>
        <end position="105"/>
    </location>
</feature>
<sequence>MSDFVDLHSEYCWEPSESEKKILEGRRELQDKISKTMGSYLLKGYKMLATTCPVCSTILMRTKPINGTTADGVDYCVLCSDLGLTDTHGETTDDNQEEIKSDKDLPTTSSCQSASTTSSSSMPVSMRMGRPDTNATQIESCTAFGSLRKCDPPRVSSDELGARVRCAMPSICPTAKVKDHALCHQSSLDSCHHQHQQPQQPQASNHHHQQQQLNICMTHHHYNYQHQSSTSSASNYDNKLKESLGAVSLKLDWATDLLKKSNDVEHAKQLVSLISCCAEAIKSLKSAYDHVVAPADRIEES</sequence>
<dbReference type="STRING" id="6412.T1ELI5"/>
<dbReference type="InParanoid" id="T1ELI5"/>
<dbReference type="PANTHER" id="PTHR16537">
    <property type="entry name" value="SJOEGREN SYNDROME/SCLERODERMA AUTOANTIGEN 1"/>
    <property type="match status" value="1"/>
</dbReference>
<dbReference type="EMBL" id="AMQM01008578">
    <property type="status" value="NOT_ANNOTATED_CDS"/>
    <property type="molecule type" value="Genomic_DNA"/>
</dbReference>
<evidence type="ECO:0000256" key="1">
    <source>
        <dbReference type="SAM" id="MobiDB-lite"/>
    </source>
</evidence>
<dbReference type="Pfam" id="PF06677">
    <property type="entry name" value="Auto_anti-p27"/>
    <property type="match status" value="1"/>
</dbReference>
<dbReference type="RefSeq" id="XP_009032054.1">
    <property type="nucleotide sequence ID" value="XM_009033806.1"/>
</dbReference>
<evidence type="ECO:0000313" key="4">
    <source>
        <dbReference type="Proteomes" id="UP000015101"/>
    </source>
</evidence>
<reference evidence="3" key="3">
    <citation type="submission" date="2015-06" db="UniProtKB">
        <authorList>
            <consortium name="EnsemblMetazoa"/>
        </authorList>
    </citation>
    <scope>IDENTIFICATION</scope>
</reference>